<evidence type="ECO:0000256" key="1">
    <source>
        <dbReference type="SAM" id="Phobius"/>
    </source>
</evidence>
<gene>
    <name evidence="2" type="ORF">HNQ65_003111</name>
</gene>
<protein>
    <submittedName>
        <fullName evidence="2">Uncharacterized membrane protein YhaH (DUF805 family)</fullName>
    </submittedName>
</protein>
<feature type="transmembrane region" description="Helical" evidence="1">
    <location>
        <begin position="47"/>
        <end position="70"/>
    </location>
</feature>
<keyword evidence="1" id="KW-1133">Transmembrane helix</keyword>
<dbReference type="AlphaFoldDB" id="A0A7W7YC90"/>
<dbReference type="RefSeq" id="WP_184340446.1">
    <property type="nucleotide sequence ID" value="NZ_JACHIG010000006.1"/>
</dbReference>
<feature type="transmembrane region" description="Helical" evidence="1">
    <location>
        <begin position="82"/>
        <end position="101"/>
    </location>
</feature>
<dbReference type="EMBL" id="JACHIG010000006">
    <property type="protein sequence ID" value="MBB5033523.1"/>
    <property type="molecule type" value="Genomic_DNA"/>
</dbReference>
<comment type="caution">
    <text evidence="2">The sequence shown here is derived from an EMBL/GenBank/DDBJ whole genome shotgun (WGS) entry which is preliminary data.</text>
</comment>
<feature type="transmembrane region" description="Helical" evidence="1">
    <location>
        <begin position="138"/>
        <end position="166"/>
    </location>
</feature>
<reference evidence="2 3" key="1">
    <citation type="submission" date="2020-08" db="EMBL/GenBank/DDBJ databases">
        <title>Genomic Encyclopedia of Type Strains, Phase IV (KMG-IV): sequencing the most valuable type-strain genomes for metagenomic binning, comparative biology and taxonomic classification.</title>
        <authorList>
            <person name="Goeker M."/>
        </authorList>
    </citation>
    <scope>NUCLEOTIDE SEQUENCE [LARGE SCALE GENOMIC DNA]</scope>
    <source>
        <strain evidence="2 3">DSM 12252</strain>
    </source>
</reference>
<evidence type="ECO:0000313" key="2">
    <source>
        <dbReference type="EMBL" id="MBB5033523.1"/>
    </source>
</evidence>
<keyword evidence="1" id="KW-0812">Transmembrane</keyword>
<keyword evidence="1" id="KW-0472">Membrane</keyword>
<keyword evidence="3" id="KW-1185">Reference proteome</keyword>
<sequence>METPANPYSTPSANLYGAPAGVSSDIVAPSTIAQLTGTKPWVRFMSVMMWIGVIFMLLAAGAMAVVAAIGKGKLAGNSPFGDVQFIALAAIYVFFAVLYIIPATKLWKYANRIGSLAASHSLADLDKALNEQRGFWKFVGVMMIIMLSLYLIAIIGVVALGTTAALKSGAFPVK</sequence>
<dbReference type="Proteomes" id="UP000590740">
    <property type="component" value="Unassembled WGS sequence"/>
</dbReference>
<proteinExistence type="predicted"/>
<organism evidence="2 3">
    <name type="scientific">Prosthecobacter vanneervenii</name>
    <dbReference type="NCBI Taxonomy" id="48466"/>
    <lineage>
        <taxon>Bacteria</taxon>
        <taxon>Pseudomonadati</taxon>
        <taxon>Verrucomicrobiota</taxon>
        <taxon>Verrucomicrobiia</taxon>
        <taxon>Verrucomicrobiales</taxon>
        <taxon>Verrucomicrobiaceae</taxon>
        <taxon>Prosthecobacter</taxon>
    </lineage>
</organism>
<evidence type="ECO:0000313" key="3">
    <source>
        <dbReference type="Proteomes" id="UP000590740"/>
    </source>
</evidence>
<dbReference type="InterPro" id="IPR035287">
    <property type="entry name" value="DUF5362"/>
</dbReference>
<name>A0A7W7YC90_9BACT</name>
<accession>A0A7W7YC90</accession>
<dbReference type="Pfam" id="PF17319">
    <property type="entry name" value="DUF5362"/>
    <property type="match status" value="1"/>
</dbReference>